<dbReference type="STRING" id="885272.JonanDRAFT_0885"/>
<dbReference type="OrthoDB" id="9803714at2"/>
<dbReference type="InterPro" id="IPR050950">
    <property type="entry name" value="HTH-type_LysR_regulators"/>
</dbReference>
<dbReference type="PANTHER" id="PTHR30419:SF8">
    <property type="entry name" value="NITROGEN ASSIMILATION TRANSCRIPTIONAL ACTIVATOR-RELATED"/>
    <property type="match status" value="1"/>
</dbReference>
<dbReference type="HOGENOM" id="CLU_039613_6_2_0"/>
<dbReference type="AlphaFoldDB" id="H0UKP9"/>
<dbReference type="Pfam" id="PF03466">
    <property type="entry name" value="LysR_substrate"/>
    <property type="match status" value="1"/>
</dbReference>
<dbReference type="SUPFAM" id="SSF53850">
    <property type="entry name" value="Periplasmic binding protein-like II"/>
    <property type="match status" value="1"/>
</dbReference>
<dbReference type="GO" id="GO:0005829">
    <property type="term" value="C:cytosol"/>
    <property type="evidence" value="ECO:0007669"/>
    <property type="project" value="TreeGrafter"/>
</dbReference>
<dbReference type="PROSITE" id="PS50931">
    <property type="entry name" value="HTH_LYSR"/>
    <property type="match status" value="1"/>
</dbReference>
<dbReference type="Proteomes" id="UP000003806">
    <property type="component" value="Chromosome"/>
</dbReference>
<dbReference type="PRINTS" id="PR00039">
    <property type="entry name" value="HTHLYSR"/>
</dbReference>
<dbReference type="CDD" id="cd05466">
    <property type="entry name" value="PBP2_LTTR_substrate"/>
    <property type="match status" value="1"/>
</dbReference>
<keyword evidence="4" id="KW-0804">Transcription</keyword>
<gene>
    <name evidence="6" type="ORF">JonanDRAFT_0885</name>
</gene>
<protein>
    <submittedName>
        <fullName evidence="6">Transcriptional regulator</fullName>
    </submittedName>
</protein>
<evidence type="ECO:0000256" key="1">
    <source>
        <dbReference type="ARBA" id="ARBA00009437"/>
    </source>
</evidence>
<evidence type="ECO:0000256" key="2">
    <source>
        <dbReference type="ARBA" id="ARBA00023015"/>
    </source>
</evidence>
<evidence type="ECO:0000313" key="6">
    <source>
        <dbReference type="EMBL" id="EHM13258.1"/>
    </source>
</evidence>
<dbReference type="InterPro" id="IPR000847">
    <property type="entry name" value="LysR_HTH_N"/>
</dbReference>
<dbReference type="Pfam" id="PF00126">
    <property type="entry name" value="HTH_1"/>
    <property type="match status" value="1"/>
</dbReference>
<dbReference type="GO" id="GO:0003677">
    <property type="term" value="F:DNA binding"/>
    <property type="evidence" value="ECO:0007669"/>
    <property type="project" value="UniProtKB-KW"/>
</dbReference>
<proteinExistence type="inferred from homology"/>
<name>H0UKP9_9BACT</name>
<dbReference type="InterPro" id="IPR036390">
    <property type="entry name" value="WH_DNA-bd_sf"/>
</dbReference>
<evidence type="ECO:0000256" key="4">
    <source>
        <dbReference type="ARBA" id="ARBA00023163"/>
    </source>
</evidence>
<dbReference type="Gene3D" id="1.10.10.10">
    <property type="entry name" value="Winged helix-like DNA-binding domain superfamily/Winged helix DNA-binding domain"/>
    <property type="match status" value="1"/>
</dbReference>
<feature type="domain" description="HTH lysR-type" evidence="5">
    <location>
        <begin position="1"/>
        <end position="58"/>
    </location>
</feature>
<keyword evidence="2" id="KW-0805">Transcription regulation</keyword>
<dbReference type="EMBL" id="CM001376">
    <property type="protein sequence ID" value="EHM13258.1"/>
    <property type="molecule type" value="Genomic_DNA"/>
</dbReference>
<keyword evidence="7" id="KW-1185">Reference proteome</keyword>
<dbReference type="InterPro" id="IPR005119">
    <property type="entry name" value="LysR_subst-bd"/>
</dbReference>
<dbReference type="FunFam" id="1.10.10.10:FF:000001">
    <property type="entry name" value="LysR family transcriptional regulator"/>
    <property type="match status" value="1"/>
</dbReference>
<dbReference type="SUPFAM" id="SSF46785">
    <property type="entry name" value="Winged helix' DNA-binding domain"/>
    <property type="match status" value="1"/>
</dbReference>
<dbReference type="PANTHER" id="PTHR30419">
    <property type="entry name" value="HTH-TYPE TRANSCRIPTIONAL REGULATOR YBHD"/>
    <property type="match status" value="1"/>
</dbReference>
<evidence type="ECO:0000259" key="5">
    <source>
        <dbReference type="PROSITE" id="PS50931"/>
    </source>
</evidence>
<sequence length="296" mass="33196">MELRTLKYFLAVAKEENITHAADLLHVTQPTLSRQMAALEEELGAKLFIRTSHRIVLTDDGLLLKSRAQEMIDLAERTKRDFLLDRRTIAGEVAFGCGELLSMSCLSVLMAKFRRQNPQVRYSLFSGNADDIKDRLEKGLLDIGLLLEPVDVARYEFIRLPCQEEWGVLARDDSPLAAQEAVSPDDLASVPLLVTSRTAVQNELRAWFGSRYSRLETVTTFNLLYNAAVMVRSGLGAAIAVRLAAQYEGLRFVPLSPRLTAQSVLAWKNDRQFSPAVRAFIDFTDQCIKSISCDKN</sequence>
<dbReference type="InterPro" id="IPR036388">
    <property type="entry name" value="WH-like_DNA-bd_sf"/>
</dbReference>
<dbReference type="eggNOG" id="COG0583">
    <property type="taxonomic scope" value="Bacteria"/>
</dbReference>
<evidence type="ECO:0000256" key="3">
    <source>
        <dbReference type="ARBA" id="ARBA00023125"/>
    </source>
</evidence>
<dbReference type="RefSeq" id="WP_008521286.1">
    <property type="nucleotide sequence ID" value="NZ_CM001376.1"/>
</dbReference>
<reference evidence="6 7" key="1">
    <citation type="submission" date="2011-11" db="EMBL/GenBank/DDBJ databases">
        <title>The Noncontiguous Finished genome of Jonquetella anthropi DSM 22815.</title>
        <authorList>
            <consortium name="US DOE Joint Genome Institute (JGI-PGF)"/>
            <person name="Lucas S."/>
            <person name="Copeland A."/>
            <person name="Lapidus A."/>
            <person name="Glavina del Rio T."/>
            <person name="Dalin E."/>
            <person name="Tice H."/>
            <person name="Bruce D."/>
            <person name="Goodwin L."/>
            <person name="Pitluck S."/>
            <person name="Peters L."/>
            <person name="Mikhailova N."/>
            <person name="Held B."/>
            <person name="Kyrpides N."/>
            <person name="Mavromatis K."/>
            <person name="Ivanova N."/>
            <person name="Markowitz V."/>
            <person name="Cheng J.-F."/>
            <person name="Hugenholtz P."/>
            <person name="Woyke T."/>
            <person name="Wu D."/>
            <person name="Gronow S."/>
            <person name="Wellnitz S."/>
            <person name="Brambilla E."/>
            <person name="Klenk H.-P."/>
            <person name="Eisen J.A."/>
        </authorList>
    </citation>
    <scope>NUCLEOTIDE SEQUENCE [LARGE SCALE GENOMIC DNA]</scope>
    <source>
        <strain evidence="6 7">DSM 22815</strain>
    </source>
</reference>
<dbReference type="GO" id="GO:0003700">
    <property type="term" value="F:DNA-binding transcription factor activity"/>
    <property type="evidence" value="ECO:0007669"/>
    <property type="project" value="InterPro"/>
</dbReference>
<keyword evidence="3" id="KW-0238">DNA-binding</keyword>
<comment type="similarity">
    <text evidence="1">Belongs to the LysR transcriptional regulatory family.</text>
</comment>
<accession>H0UKP9</accession>
<dbReference type="Gene3D" id="3.40.190.290">
    <property type="match status" value="1"/>
</dbReference>
<organism evidence="6 7">
    <name type="scientific">Jonquetella anthropi DSM 22815</name>
    <dbReference type="NCBI Taxonomy" id="885272"/>
    <lineage>
        <taxon>Bacteria</taxon>
        <taxon>Thermotogati</taxon>
        <taxon>Synergistota</taxon>
        <taxon>Synergistia</taxon>
        <taxon>Synergistales</taxon>
        <taxon>Dethiosulfovibrionaceae</taxon>
        <taxon>Jonquetella</taxon>
    </lineage>
</organism>
<evidence type="ECO:0000313" key="7">
    <source>
        <dbReference type="Proteomes" id="UP000003806"/>
    </source>
</evidence>